<dbReference type="Pfam" id="PF12296">
    <property type="entry name" value="HsbA"/>
    <property type="match status" value="1"/>
</dbReference>
<dbReference type="InterPro" id="IPR021054">
    <property type="entry name" value="Cell_wall_mannoprotein_1"/>
</dbReference>
<proteinExistence type="predicted"/>
<sequence>MWHSRIFSFGTLFLALSLVILSPVWATSNAFSTFTSKASDLRTRIDDARAAVDGFNGGMMEAMSVAKSLYSLESARRETFDQANQCDVFTGDEMLELMNHMEGFHDSVLKALQSVASKVGA</sequence>
<organism evidence="2 3">
    <name type="scientific">Aspergillus fumigatiaffinis</name>
    <dbReference type="NCBI Taxonomy" id="340414"/>
    <lineage>
        <taxon>Eukaryota</taxon>
        <taxon>Fungi</taxon>
        <taxon>Dikarya</taxon>
        <taxon>Ascomycota</taxon>
        <taxon>Pezizomycotina</taxon>
        <taxon>Eurotiomycetes</taxon>
        <taxon>Eurotiomycetidae</taxon>
        <taxon>Eurotiales</taxon>
        <taxon>Aspergillaceae</taxon>
        <taxon>Aspergillus</taxon>
        <taxon>Aspergillus subgen. Fumigati</taxon>
    </lineage>
</organism>
<protein>
    <submittedName>
        <fullName evidence="2">Uncharacterized protein</fullName>
    </submittedName>
</protein>
<keyword evidence="3" id="KW-1185">Reference proteome</keyword>
<dbReference type="AlphaFoldDB" id="A0A8H4GTY6"/>
<dbReference type="Proteomes" id="UP000653565">
    <property type="component" value="Unassembled WGS sequence"/>
</dbReference>
<evidence type="ECO:0000313" key="3">
    <source>
        <dbReference type="Proteomes" id="UP000653565"/>
    </source>
</evidence>
<dbReference type="EMBL" id="JAAAPX010000152">
    <property type="protein sequence ID" value="KAF4228451.1"/>
    <property type="molecule type" value="Genomic_DNA"/>
</dbReference>
<feature type="signal peptide" evidence="1">
    <location>
        <begin position="1"/>
        <end position="26"/>
    </location>
</feature>
<reference evidence="2" key="1">
    <citation type="journal article" date="2020" name="bioRxiv">
        <title>Genomic and phenotypic heterogeneity of clinical isolates of the human pathogens Aspergillus fumigatus, Aspergillus lentulus and Aspergillus fumigatiaffinis.</title>
        <authorList>
            <person name="dos Santos R.A.C."/>
            <person name="Steenwyk J.L."/>
            <person name="Rivero-Menendez O."/>
            <person name="Mead M.E."/>
            <person name="Silva L.P."/>
            <person name="Bastos R.W."/>
            <person name="Alastruey-Izquierdo A."/>
            <person name="Goldman G.H."/>
            <person name="Rokas A."/>
        </authorList>
    </citation>
    <scope>NUCLEOTIDE SEQUENCE</scope>
    <source>
        <strain evidence="2">CNM-CM6805</strain>
    </source>
</reference>
<name>A0A8H4GTY6_9EURO</name>
<evidence type="ECO:0000256" key="1">
    <source>
        <dbReference type="SAM" id="SignalP"/>
    </source>
</evidence>
<reference evidence="2" key="2">
    <citation type="submission" date="2020-04" db="EMBL/GenBank/DDBJ databases">
        <authorList>
            <person name="Santos R.A.C."/>
            <person name="Steenwyk J.L."/>
            <person name="Rivero-Menendez O."/>
            <person name="Mead M.E."/>
            <person name="Silva L.P."/>
            <person name="Bastos R.W."/>
            <person name="Alastruey-Izquierdo A."/>
            <person name="Goldman G.H."/>
            <person name="Rokas A."/>
        </authorList>
    </citation>
    <scope>NUCLEOTIDE SEQUENCE</scope>
    <source>
        <strain evidence="2">CNM-CM6805</strain>
    </source>
</reference>
<accession>A0A8H4GTY6</accession>
<keyword evidence="1" id="KW-0732">Signal</keyword>
<gene>
    <name evidence="2" type="ORF">CNMCM6805_002151</name>
</gene>
<comment type="caution">
    <text evidence="2">The sequence shown here is derived from an EMBL/GenBank/DDBJ whole genome shotgun (WGS) entry which is preliminary data.</text>
</comment>
<feature type="chain" id="PRO_5034849280" evidence="1">
    <location>
        <begin position="27"/>
        <end position="121"/>
    </location>
</feature>
<evidence type="ECO:0000313" key="2">
    <source>
        <dbReference type="EMBL" id="KAF4228451.1"/>
    </source>
</evidence>